<gene>
    <name evidence="1" type="ORF">BV22DRAFT_756042</name>
</gene>
<dbReference type="EMBL" id="MU266543">
    <property type="protein sequence ID" value="KAH7921090.1"/>
    <property type="molecule type" value="Genomic_DNA"/>
</dbReference>
<name>A0ACB8B5P6_9AGAM</name>
<protein>
    <submittedName>
        <fullName evidence="1">Uncharacterized protein</fullName>
    </submittedName>
</protein>
<reference evidence="1" key="1">
    <citation type="journal article" date="2021" name="New Phytol.">
        <title>Evolutionary innovations through gain and loss of genes in the ectomycorrhizal Boletales.</title>
        <authorList>
            <person name="Wu G."/>
            <person name="Miyauchi S."/>
            <person name="Morin E."/>
            <person name="Kuo A."/>
            <person name="Drula E."/>
            <person name="Varga T."/>
            <person name="Kohler A."/>
            <person name="Feng B."/>
            <person name="Cao Y."/>
            <person name="Lipzen A."/>
            <person name="Daum C."/>
            <person name="Hundley H."/>
            <person name="Pangilinan J."/>
            <person name="Johnson J."/>
            <person name="Barry K."/>
            <person name="LaButti K."/>
            <person name="Ng V."/>
            <person name="Ahrendt S."/>
            <person name="Min B."/>
            <person name="Choi I.G."/>
            <person name="Park H."/>
            <person name="Plett J.M."/>
            <person name="Magnuson J."/>
            <person name="Spatafora J.W."/>
            <person name="Nagy L.G."/>
            <person name="Henrissat B."/>
            <person name="Grigoriev I.V."/>
            <person name="Yang Z.L."/>
            <person name="Xu J."/>
            <person name="Martin F.M."/>
        </authorList>
    </citation>
    <scope>NUCLEOTIDE SEQUENCE</scope>
    <source>
        <strain evidence="1">KUC20120723A-06</strain>
    </source>
</reference>
<accession>A0ACB8B5P6</accession>
<evidence type="ECO:0000313" key="1">
    <source>
        <dbReference type="EMBL" id="KAH7921090.1"/>
    </source>
</evidence>
<comment type="caution">
    <text evidence="1">The sequence shown here is derived from an EMBL/GenBank/DDBJ whole genome shotgun (WGS) entry which is preliminary data.</text>
</comment>
<dbReference type="Proteomes" id="UP000790709">
    <property type="component" value="Unassembled WGS sequence"/>
</dbReference>
<evidence type="ECO:0000313" key="2">
    <source>
        <dbReference type="Proteomes" id="UP000790709"/>
    </source>
</evidence>
<sequence>MTSTPRTNGMTAQLEFPPESSRRMCPRTDAACSPRPHAAAGIYSCVLTDILFHM</sequence>
<proteinExistence type="predicted"/>
<keyword evidence="2" id="KW-1185">Reference proteome</keyword>
<organism evidence="1 2">
    <name type="scientific">Leucogyrophana mollusca</name>
    <dbReference type="NCBI Taxonomy" id="85980"/>
    <lineage>
        <taxon>Eukaryota</taxon>
        <taxon>Fungi</taxon>
        <taxon>Dikarya</taxon>
        <taxon>Basidiomycota</taxon>
        <taxon>Agaricomycotina</taxon>
        <taxon>Agaricomycetes</taxon>
        <taxon>Agaricomycetidae</taxon>
        <taxon>Boletales</taxon>
        <taxon>Boletales incertae sedis</taxon>
        <taxon>Leucogyrophana</taxon>
    </lineage>
</organism>